<evidence type="ECO:0000313" key="2">
    <source>
        <dbReference type="Proteomes" id="UP001732700"/>
    </source>
</evidence>
<reference evidence="1" key="2">
    <citation type="submission" date="2025-09" db="UniProtKB">
        <authorList>
            <consortium name="EnsemblPlants"/>
        </authorList>
    </citation>
    <scope>IDENTIFICATION</scope>
</reference>
<reference evidence="1" key="1">
    <citation type="submission" date="2021-05" db="EMBL/GenBank/DDBJ databases">
        <authorList>
            <person name="Scholz U."/>
            <person name="Mascher M."/>
            <person name="Fiebig A."/>
        </authorList>
    </citation>
    <scope>NUCLEOTIDE SEQUENCE [LARGE SCALE GENOMIC DNA]</scope>
</reference>
<organism evidence="1 2">
    <name type="scientific">Avena sativa</name>
    <name type="common">Oat</name>
    <dbReference type="NCBI Taxonomy" id="4498"/>
    <lineage>
        <taxon>Eukaryota</taxon>
        <taxon>Viridiplantae</taxon>
        <taxon>Streptophyta</taxon>
        <taxon>Embryophyta</taxon>
        <taxon>Tracheophyta</taxon>
        <taxon>Spermatophyta</taxon>
        <taxon>Magnoliopsida</taxon>
        <taxon>Liliopsida</taxon>
        <taxon>Poales</taxon>
        <taxon>Poaceae</taxon>
        <taxon>BOP clade</taxon>
        <taxon>Pooideae</taxon>
        <taxon>Poodae</taxon>
        <taxon>Poeae</taxon>
        <taxon>Poeae Chloroplast Group 1 (Aveneae type)</taxon>
        <taxon>Aveninae</taxon>
        <taxon>Avena</taxon>
    </lineage>
</organism>
<dbReference type="EnsemblPlants" id="AVESA.00010b.r2.6CG1107750.1">
    <property type="protein sequence ID" value="AVESA.00010b.r2.6CG1107750.1.CDS.1"/>
    <property type="gene ID" value="AVESA.00010b.r2.6CG1107750"/>
</dbReference>
<evidence type="ECO:0000313" key="1">
    <source>
        <dbReference type="EnsemblPlants" id="AVESA.00010b.r2.6CG1107750.1.CDS.1"/>
    </source>
</evidence>
<proteinExistence type="predicted"/>
<protein>
    <submittedName>
        <fullName evidence="1">Uncharacterized protein</fullName>
    </submittedName>
</protein>
<name>A0ACD5Z928_AVESA</name>
<accession>A0ACD5Z928</accession>
<dbReference type="Proteomes" id="UP001732700">
    <property type="component" value="Chromosome 6C"/>
</dbReference>
<keyword evidence="2" id="KW-1185">Reference proteome</keyword>
<sequence>MACPAPQPMRVRDDDGDTPWPAVSLTGWPHGESPDTYMQRNSRRSLSGSHMVERISGASPGNAATRRASALTVAFPSSLFLILDTHLYIYMLQLSSEPPHPSSNERKEESQNFHTHTARTQRFHGSQAFQSFQPPRRQPLVAGEHQPAPVRVIAADGSLKELPSNPHVAVSDVLGAEAASFFVCNSDALYFNEPPPALAPGELLQPGQIYFVLPEAVLGRPLSSADMAGLAGRASAALAAKRPERRGGKNKKVRVAPVQEELQDCEDVLFNEKLNEQTLGEFTVATSPAKKSQEKLVARSRQKLKRALSIIQEMAE</sequence>